<organism evidence="2 3">
    <name type="scientific">Mytilus coruscus</name>
    <name type="common">Sea mussel</name>
    <dbReference type="NCBI Taxonomy" id="42192"/>
    <lineage>
        <taxon>Eukaryota</taxon>
        <taxon>Metazoa</taxon>
        <taxon>Spiralia</taxon>
        <taxon>Lophotrochozoa</taxon>
        <taxon>Mollusca</taxon>
        <taxon>Bivalvia</taxon>
        <taxon>Autobranchia</taxon>
        <taxon>Pteriomorphia</taxon>
        <taxon>Mytilida</taxon>
        <taxon>Mytiloidea</taxon>
        <taxon>Mytilidae</taxon>
        <taxon>Mytilinae</taxon>
        <taxon>Mytilus</taxon>
    </lineage>
</organism>
<evidence type="ECO:0000256" key="1">
    <source>
        <dbReference type="SAM" id="MobiDB-lite"/>
    </source>
</evidence>
<accession>A0A6J8BC88</accession>
<feature type="compositionally biased region" description="Basic and acidic residues" evidence="1">
    <location>
        <begin position="52"/>
        <end position="66"/>
    </location>
</feature>
<evidence type="ECO:0000313" key="3">
    <source>
        <dbReference type="Proteomes" id="UP000507470"/>
    </source>
</evidence>
<dbReference type="EMBL" id="CACVKT020003068">
    <property type="protein sequence ID" value="CAC5381535.1"/>
    <property type="molecule type" value="Genomic_DNA"/>
</dbReference>
<gene>
    <name evidence="2" type="ORF">MCOR_17390</name>
</gene>
<name>A0A6J8BC88_MYTCO</name>
<sequence>MEIETANLRSAETDTIIENGELKLQVNNAPFSNIHSEKLELEGLNKFTKQPEISEHRLFETMKTDDNDTTTSTANENPEQSDEFDKNDDEDDDEDDDDNDDNNDEDDDDDNDDDDDDDDDVDDDDDDVDDDDNDGIIAVEMTISFQNGDKEN</sequence>
<feature type="region of interest" description="Disordered" evidence="1">
    <location>
        <begin position="50"/>
        <end position="152"/>
    </location>
</feature>
<reference evidence="2 3" key="1">
    <citation type="submission" date="2020-06" db="EMBL/GenBank/DDBJ databases">
        <authorList>
            <person name="Li R."/>
            <person name="Bekaert M."/>
        </authorList>
    </citation>
    <scope>NUCLEOTIDE SEQUENCE [LARGE SCALE GENOMIC DNA]</scope>
    <source>
        <strain evidence="3">wild</strain>
    </source>
</reference>
<evidence type="ECO:0000313" key="2">
    <source>
        <dbReference type="EMBL" id="CAC5381535.1"/>
    </source>
</evidence>
<protein>
    <submittedName>
        <fullName evidence="2">Uncharacterized protein</fullName>
    </submittedName>
</protein>
<proteinExistence type="predicted"/>
<dbReference type="Proteomes" id="UP000507470">
    <property type="component" value="Unassembled WGS sequence"/>
</dbReference>
<dbReference type="AlphaFoldDB" id="A0A6J8BC88"/>
<keyword evidence="3" id="KW-1185">Reference proteome</keyword>
<feature type="compositionally biased region" description="Acidic residues" evidence="1">
    <location>
        <begin position="79"/>
        <end position="134"/>
    </location>
</feature>
<feature type="compositionally biased region" description="Polar residues" evidence="1">
    <location>
        <begin position="143"/>
        <end position="152"/>
    </location>
</feature>